<dbReference type="SUPFAM" id="SSF48726">
    <property type="entry name" value="Immunoglobulin"/>
    <property type="match status" value="2"/>
</dbReference>
<dbReference type="InterPro" id="IPR013783">
    <property type="entry name" value="Ig-like_fold"/>
</dbReference>
<comment type="subcellular location">
    <subcellularLocation>
        <location evidence="1">Cell membrane</location>
        <topology evidence="1">Single-pass type I membrane protein</topology>
    </subcellularLocation>
</comment>
<evidence type="ECO:0000256" key="4">
    <source>
        <dbReference type="ARBA" id="ARBA00022729"/>
    </source>
</evidence>
<dbReference type="GO" id="GO:0006955">
    <property type="term" value="P:immune response"/>
    <property type="evidence" value="ECO:0007669"/>
    <property type="project" value="TreeGrafter"/>
</dbReference>
<evidence type="ECO:0000259" key="11">
    <source>
        <dbReference type="PROSITE" id="PS50835"/>
    </source>
</evidence>
<evidence type="ECO:0000313" key="12">
    <source>
        <dbReference type="Ensembl" id="ENSMMOP00000017687.1"/>
    </source>
</evidence>
<keyword evidence="7" id="KW-1015">Disulfide bond</keyword>
<dbReference type="GO" id="GO:0042102">
    <property type="term" value="P:positive regulation of T cell proliferation"/>
    <property type="evidence" value="ECO:0007669"/>
    <property type="project" value="TreeGrafter"/>
</dbReference>
<evidence type="ECO:0000256" key="7">
    <source>
        <dbReference type="ARBA" id="ARBA00023157"/>
    </source>
</evidence>
<dbReference type="GO" id="GO:0042130">
    <property type="term" value="P:negative regulation of T cell proliferation"/>
    <property type="evidence" value="ECO:0007669"/>
    <property type="project" value="TreeGrafter"/>
</dbReference>
<evidence type="ECO:0000256" key="10">
    <source>
        <dbReference type="ARBA" id="ARBA00023319"/>
    </source>
</evidence>
<keyword evidence="9" id="KW-0325">Glycoprotein</keyword>
<evidence type="ECO:0000256" key="2">
    <source>
        <dbReference type="ARBA" id="ARBA00022475"/>
    </source>
</evidence>
<dbReference type="AlphaFoldDB" id="A0A3Q3WYG8"/>
<evidence type="ECO:0000256" key="6">
    <source>
        <dbReference type="ARBA" id="ARBA00023136"/>
    </source>
</evidence>
<sequence>SAIFPHLVSQGNATLILRRTGLKDRACCVCVCVCVCVRVCVAPIQGLSLELSRLSGYEEMKCTVRNVFPAPRVTWATEPPTFEDLRPVTRKLADKQGLYTVDSRLKRLNGQPDLIYICKVTTSYGGPVWTSSLREREIRGSQGRDLTLPCYAPSYLNNPLLHWSFSSGEDPSHILTYDRQSGHSTSSAPWDSHVELDGFRVPFGDGSLRLMDPRHSEHTGSYTCVFSMPYNTHTERNDVTIEDPVGEVTTTSTVIEQETCSSLNWFTVAQDGDLDL</sequence>
<dbReference type="InterPro" id="IPR013106">
    <property type="entry name" value="Ig_V-set"/>
</dbReference>
<accession>A0A3Q3WYG8</accession>
<reference evidence="12" key="2">
    <citation type="submission" date="2025-09" db="UniProtKB">
        <authorList>
            <consortium name="Ensembl"/>
        </authorList>
    </citation>
    <scope>IDENTIFICATION</scope>
</reference>
<dbReference type="PANTHER" id="PTHR25466">
    <property type="entry name" value="T-LYMPHOCYTE ACTIVATION ANTIGEN"/>
    <property type="match status" value="1"/>
</dbReference>
<keyword evidence="3" id="KW-0812">Transmembrane</keyword>
<feature type="domain" description="Ig-like" evidence="11">
    <location>
        <begin position="127"/>
        <end position="240"/>
    </location>
</feature>
<keyword evidence="13" id="KW-1185">Reference proteome</keyword>
<proteinExistence type="predicted"/>
<protein>
    <recommendedName>
        <fullName evidence="11">Ig-like domain-containing protein</fullName>
    </recommendedName>
</protein>
<evidence type="ECO:0000313" key="13">
    <source>
        <dbReference type="Proteomes" id="UP000261620"/>
    </source>
</evidence>
<evidence type="ECO:0000256" key="8">
    <source>
        <dbReference type="ARBA" id="ARBA00023170"/>
    </source>
</evidence>
<dbReference type="InterPro" id="IPR051713">
    <property type="entry name" value="T-cell_Activation_Regulation"/>
</dbReference>
<evidence type="ECO:0000256" key="1">
    <source>
        <dbReference type="ARBA" id="ARBA00004251"/>
    </source>
</evidence>
<dbReference type="OMA" id="FEEVICS"/>
<dbReference type="PROSITE" id="PS50835">
    <property type="entry name" value="IG_LIKE"/>
    <property type="match status" value="1"/>
</dbReference>
<dbReference type="GO" id="GO:0007166">
    <property type="term" value="P:cell surface receptor signaling pathway"/>
    <property type="evidence" value="ECO:0007669"/>
    <property type="project" value="TreeGrafter"/>
</dbReference>
<dbReference type="PANTHER" id="PTHR25466:SF14">
    <property type="entry name" value="BUTYROPHILIN SUBFAMILY 2 MEMBER A2-LIKE-RELATED"/>
    <property type="match status" value="1"/>
</dbReference>
<dbReference type="GO" id="GO:0009897">
    <property type="term" value="C:external side of plasma membrane"/>
    <property type="evidence" value="ECO:0007669"/>
    <property type="project" value="TreeGrafter"/>
</dbReference>
<dbReference type="STRING" id="94237.ENSMMOP00000017687"/>
<name>A0A3Q3WYG8_MOLML</name>
<dbReference type="InterPro" id="IPR036179">
    <property type="entry name" value="Ig-like_dom_sf"/>
</dbReference>
<keyword evidence="10" id="KW-0393">Immunoglobulin domain</keyword>
<dbReference type="InterPro" id="IPR007110">
    <property type="entry name" value="Ig-like_dom"/>
</dbReference>
<keyword evidence="5" id="KW-1133">Transmembrane helix</keyword>
<keyword evidence="6" id="KW-0472">Membrane</keyword>
<dbReference type="Ensembl" id="ENSMMOT00000017978.1">
    <property type="protein sequence ID" value="ENSMMOP00000017687.1"/>
    <property type="gene ID" value="ENSMMOG00000013434.1"/>
</dbReference>
<evidence type="ECO:0000256" key="3">
    <source>
        <dbReference type="ARBA" id="ARBA00022692"/>
    </source>
</evidence>
<dbReference type="Pfam" id="PF07686">
    <property type="entry name" value="V-set"/>
    <property type="match status" value="1"/>
</dbReference>
<reference evidence="12" key="1">
    <citation type="submission" date="2025-08" db="UniProtKB">
        <authorList>
            <consortium name="Ensembl"/>
        </authorList>
    </citation>
    <scope>IDENTIFICATION</scope>
</reference>
<dbReference type="Gene3D" id="2.60.40.10">
    <property type="entry name" value="Immunoglobulins"/>
    <property type="match status" value="2"/>
</dbReference>
<keyword evidence="4" id="KW-0732">Signal</keyword>
<evidence type="ECO:0000256" key="5">
    <source>
        <dbReference type="ARBA" id="ARBA00022989"/>
    </source>
</evidence>
<dbReference type="GO" id="GO:0031295">
    <property type="term" value="P:T cell costimulation"/>
    <property type="evidence" value="ECO:0007669"/>
    <property type="project" value="TreeGrafter"/>
</dbReference>
<keyword evidence="8" id="KW-0675">Receptor</keyword>
<keyword evidence="2" id="KW-1003">Cell membrane</keyword>
<organism evidence="12 13">
    <name type="scientific">Mola mola</name>
    <name type="common">Ocean sunfish</name>
    <name type="synonym">Tetraodon mola</name>
    <dbReference type="NCBI Taxonomy" id="94237"/>
    <lineage>
        <taxon>Eukaryota</taxon>
        <taxon>Metazoa</taxon>
        <taxon>Chordata</taxon>
        <taxon>Craniata</taxon>
        <taxon>Vertebrata</taxon>
        <taxon>Euteleostomi</taxon>
        <taxon>Actinopterygii</taxon>
        <taxon>Neopterygii</taxon>
        <taxon>Teleostei</taxon>
        <taxon>Neoteleostei</taxon>
        <taxon>Acanthomorphata</taxon>
        <taxon>Eupercaria</taxon>
        <taxon>Tetraodontiformes</taxon>
        <taxon>Molidae</taxon>
        <taxon>Mola</taxon>
    </lineage>
</organism>
<dbReference type="GO" id="GO:0071222">
    <property type="term" value="P:cellular response to lipopolysaccharide"/>
    <property type="evidence" value="ECO:0007669"/>
    <property type="project" value="TreeGrafter"/>
</dbReference>
<evidence type="ECO:0000256" key="9">
    <source>
        <dbReference type="ARBA" id="ARBA00023180"/>
    </source>
</evidence>
<dbReference type="Proteomes" id="UP000261620">
    <property type="component" value="Unplaced"/>
</dbReference>